<name>A0A1L9N8V3_ASPTC</name>
<gene>
    <name evidence="2" type="ORF">ASPTUDRAFT_119090</name>
</gene>
<feature type="non-terminal residue" evidence="2">
    <location>
        <position position="1"/>
    </location>
</feature>
<accession>A0A1L9N8V3</accession>
<keyword evidence="1" id="KW-0472">Membrane</keyword>
<reference evidence="3" key="1">
    <citation type="journal article" date="2017" name="Genome Biol.">
        <title>Comparative genomics reveals high biological diversity and specific adaptations in the industrially and medically important fungal genus Aspergillus.</title>
        <authorList>
            <person name="de Vries R.P."/>
            <person name="Riley R."/>
            <person name="Wiebenga A."/>
            <person name="Aguilar-Osorio G."/>
            <person name="Amillis S."/>
            <person name="Uchima C.A."/>
            <person name="Anderluh G."/>
            <person name="Asadollahi M."/>
            <person name="Askin M."/>
            <person name="Barry K."/>
            <person name="Battaglia E."/>
            <person name="Bayram O."/>
            <person name="Benocci T."/>
            <person name="Braus-Stromeyer S.A."/>
            <person name="Caldana C."/>
            <person name="Canovas D."/>
            <person name="Cerqueira G.C."/>
            <person name="Chen F."/>
            <person name="Chen W."/>
            <person name="Choi C."/>
            <person name="Clum A."/>
            <person name="Dos Santos R.A."/>
            <person name="Damasio A.R."/>
            <person name="Diallinas G."/>
            <person name="Emri T."/>
            <person name="Fekete E."/>
            <person name="Flipphi M."/>
            <person name="Freyberg S."/>
            <person name="Gallo A."/>
            <person name="Gournas C."/>
            <person name="Habgood R."/>
            <person name="Hainaut M."/>
            <person name="Harispe M.L."/>
            <person name="Henrissat B."/>
            <person name="Hilden K.S."/>
            <person name="Hope R."/>
            <person name="Hossain A."/>
            <person name="Karabika E."/>
            <person name="Karaffa L."/>
            <person name="Karanyi Z."/>
            <person name="Krasevec N."/>
            <person name="Kuo A."/>
            <person name="Kusch H."/>
            <person name="LaButti K."/>
            <person name="Lagendijk E.L."/>
            <person name="Lapidus A."/>
            <person name="Levasseur A."/>
            <person name="Lindquist E."/>
            <person name="Lipzen A."/>
            <person name="Logrieco A.F."/>
            <person name="MacCabe A."/>
            <person name="Maekelae M.R."/>
            <person name="Malavazi I."/>
            <person name="Melin P."/>
            <person name="Meyer V."/>
            <person name="Mielnichuk N."/>
            <person name="Miskei M."/>
            <person name="Molnar A.P."/>
            <person name="Mule G."/>
            <person name="Ngan C.Y."/>
            <person name="Orejas M."/>
            <person name="Orosz E."/>
            <person name="Ouedraogo J.P."/>
            <person name="Overkamp K.M."/>
            <person name="Park H.-S."/>
            <person name="Perrone G."/>
            <person name="Piumi F."/>
            <person name="Punt P.J."/>
            <person name="Ram A.F."/>
            <person name="Ramon A."/>
            <person name="Rauscher S."/>
            <person name="Record E."/>
            <person name="Riano-Pachon D.M."/>
            <person name="Robert V."/>
            <person name="Roehrig J."/>
            <person name="Ruller R."/>
            <person name="Salamov A."/>
            <person name="Salih N.S."/>
            <person name="Samson R.A."/>
            <person name="Sandor E."/>
            <person name="Sanguinetti M."/>
            <person name="Schuetze T."/>
            <person name="Sepcic K."/>
            <person name="Shelest E."/>
            <person name="Sherlock G."/>
            <person name="Sophianopoulou V."/>
            <person name="Squina F.M."/>
            <person name="Sun H."/>
            <person name="Susca A."/>
            <person name="Todd R.B."/>
            <person name="Tsang A."/>
            <person name="Unkles S.E."/>
            <person name="van de Wiele N."/>
            <person name="van Rossen-Uffink D."/>
            <person name="Oliveira J.V."/>
            <person name="Vesth T.C."/>
            <person name="Visser J."/>
            <person name="Yu J.-H."/>
            <person name="Zhou M."/>
            <person name="Andersen M.R."/>
            <person name="Archer D.B."/>
            <person name="Baker S.E."/>
            <person name="Benoit I."/>
            <person name="Brakhage A.A."/>
            <person name="Braus G.H."/>
            <person name="Fischer R."/>
            <person name="Frisvad J.C."/>
            <person name="Goldman G.H."/>
            <person name="Houbraken J."/>
            <person name="Oakley B."/>
            <person name="Pocsi I."/>
            <person name="Scazzocchio C."/>
            <person name="Seiboth B."/>
            <person name="vanKuyk P.A."/>
            <person name="Wortman J."/>
            <person name="Dyer P.S."/>
            <person name="Grigoriev I.V."/>
        </authorList>
    </citation>
    <scope>NUCLEOTIDE SEQUENCE [LARGE SCALE GENOMIC DNA]</scope>
    <source>
        <strain evidence="3">CBS 134.48</strain>
    </source>
</reference>
<evidence type="ECO:0000313" key="3">
    <source>
        <dbReference type="Proteomes" id="UP000184304"/>
    </source>
</evidence>
<dbReference type="AlphaFoldDB" id="A0A1L9N8V3"/>
<dbReference type="Proteomes" id="UP000184304">
    <property type="component" value="Unassembled WGS sequence"/>
</dbReference>
<keyword evidence="3" id="KW-1185">Reference proteome</keyword>
<proteinExistence type="predicted"/>
<dbReference type="VEuPathDB" id="FungiDB:ASPTUDRAFT_119090"/>
<feature type="transmembrane region" description="Helical" evidence="1">
    <location>
        <begin position="7"/>
        <end position="28"/>
    </location>
</feature>
<sequence length="69" mass="7731">SFCCGKAHLALGVVWVVLKTIIFAVTWFDLSSSKLTTIIERTALDVNFNPSYSAPGAQHGRLRCSWFIW</sequence>
<keyword evidence="1" id="KW-1133">Transmembrane helix</keyword>
<keyword evidence="1" id="KW-0812">Transmembrane</keyword>
<protein>
    <submittedName>
        <fullName evidence="2">Uncharacterized protein</fullName>
    </submittedName>
</protein>
<organism evidence="2 3">
    <name type="scientific">Aspergillus tubingensis (strain CBS 134.48)</name>
    <dbReference type="NCBI Taxonomy" id="767770"/>
    <lineage>
        <taxon>Eukaryota</taxon>
        <taxon>Fungi</taxon>
        <taxon>Dikarya</taxon>
        <taxon>Ascomycota</taxon>
        <taxon>Pezizomycotina</taxon>
        <taxon>Eurotiomycetes</taxon>
        <taxon>Eurotiomycetidae</taxon>
        <taxon>Eurotiales</taxon>
        <taxon>Aspergillaceae</taxon>
        <taxon>Aspergillus</taxon>
        <taxon>Aspergillus subgen. Circumdati</taxon>
    </lineage>
</organism>
<evidence type="ECO:0000256" key="1">
    <source>
        <dbReference type="SAM" id="Phobius"/>
    </source>
</evidence>
<evidence type="ECO:0000313" key="2">
    <source>
        <dbReference type="EMBL" id="OJI85746.1"/>
    </source>
</evidence>
<dbReference type="EMBL" id="KV878198">
    <property type="protein sequence ID" value="OJI85746.1"/>
    <property type="molecule type" value="Genomic_DNA"/>
</dbReference>